<proteinExistence type="predicted"/>
<dbReference type="RefSeq" id="WP_064378712.1">
    <property type="nucleotide sequence ID" value="NZ_CP014205.2"/>
</dbReference>
<dbReference type="EMBL" id="CP014205">
    <property type="protein sequence ID" value="AMQ82006.1"/>
    <property type="molecule type" value="Genomic_DNA"/>
</dbReference>
<feature type="region of interest" description="Disordered" evidence="1">
    <location>
        <begin position="181"/>
        <end position="208"/>
    </location>
</feature>
<evidence type="ECO:0000313" key="2">
    <source>
        <dbReference type="EMBL" id="AMQ82006.1"/>
    </source>
</evidence>
<protein>
    <submittedName>
        <fullName evidence="2">Uncharacterized protein</fullName>
    </submittedName>
</protein>
<organism evidence="2 3">
    <name type="scientific">Pseudomonas glycinae</name>
    <dbReference type="NCBI Taxonomy" id="1785145"/>
    <lineage>
        <taxon>Bacteria</taxon>
        <taxon>Pseudomonadati</taxon>
        <taxon>Pseudomonadota</taxon>
        <taxon>Gammaproteobacteria</taxon>
        <taxon>Pseudomonadales</taxon>
        <taxon>Pseudomonadaceae</taxon>
        <taxon>Pseudomonas</taxon>
    </lineage>
</organism>
<gene>
    <name evidence="2" type="ORF">AWU82_01500</name>
</gene>
<evidence type="ECO:0000256" key="1">
    <source>
        <dbReference type="SAM" id="MobiDB-lite"/>
    </source>
</evidence>
<dbReference type="Proteomes" id="UP000075187">
    <property type="component" value="Chromosome"/>
</dbReference>
<reference evidence="2" key="1">
    <citation type="submission" date="2017-12" db="EMBL/GenBank/DDBJ databases">
        <title>Pseudomonas sp. MS586 complete sequence.</title>
        <authorList>
            <person name="Lu S."/>
            <person name="Deng P."/>
        </authorList>
    </citation>
    <scope>NUCLEOTIDE SEQUENCE</scope>
    <source>
        <strain evidence="2">MS586</strain>
    </source>
</reference>
<feature type="region of interest" description="Disordered" evidence="1">
    <location>
        <begin position="1"/>
        <end position="61"/>
    </location>
</feature>
<keyword evidence="3" id="KW-1185">Reference proteome</keyword>
<accession>A0ABN4MIJ0</accession>
<name>A0ABN4MIJ0_9PSED</name>
<sequence>MSPKKPIRPRTPPTSDQGIPRARDTSPEITVRQAAHIEQPHLDQTTDPLTGAGNLPSASSPAHFQIADLPLGTPIARVTNDRPIAGYFLPPRLVDRLPQPDSLTGFRKAGPYTYVDLIDGGTVLLGADLQSNIRARMSNELWASGPRLEQVAGTLQWRTVASNGSSTIDASQLFITRVPAPADEAHATPPKRPRIAGDEQQPTDPSSANRAIADAELDALIDPWKTWGVIGQPGSPDDININGSRYRTLPRGPAHNDPIVYIKHPYHLMYDYATLDRTLRTDFLQQPRGAIRVPPALHWEVDPSLPFQRPMKETVATYFPELSDVTLHNVAKRQFTLANGSELATGSGLTLLRQAFNDWKTGTVNPRPELVDPLLMLDSLPRSITEGNQKVELPVANVKAGLRRLDFDPARFPEQWRYFMPSQSAVDIKRFAAGLLTRNGYSVFEPSPAQSFAAVVFTRTGHDFVFFLSLHRVRGRQIQQPANQDPNAANIRLIDQVGPDAAQAVEAAHPANKVVWLRGGVQTLAPYPDTFFIIRDDYARL</sequence>
<evidence type="ECO:0000313" key="3">
    <source>
        <dbReference type="Proteomes" id="UP000075187"/>
    </source>
</evidence>